<dbReference type="Proteomes" id="UP000696573">
    <property type="component" value="Unassembled WGS sequence"/>
</dbReference>
<gene>
    <name evidence="1" type="ORF">CRHIZ90672A_00004928</name>
</gene>
<proteinExistence type="predicted"/>
<name>A0A9N9W2F8_9HYPO</name>
<evidence type="ECO:0000313" key="2">
    <source>
        <dbReference type="Proteomes" id="UP000696573"/>
    </source>
</evidence>
<protein>
    <submittedName>
        <fullName evidence="1">Uncharacterized protein</fullName>
    </submittedName>
</protein>
<evidence type="ECO:0000313" key="1">
    <source>
        <dbReference type="EMBL" id="CAH0043077.1"/>
    </source>
</evidence>
<dbReference type="EMBL" id="CABFNQ020000768">
    <property type="protein sequence ID" value="CAH0043077.1"/>
    <property type="molecule type" value="Genomic_DNA"/>
</dbReference>
<organism evidence="1 2">
    <name type="scientific">Clonostachys rhizophaga</name>
    <dbReference type="NCBI Taxonomy" id="160324"/>
    <lineage>
        <taxon>Eukaryota</taxon>
        <taxon>Fungi</taxon>
        <taxon>Dikarya</taxon>
        <taxon>Ascomycota</taxon>
        <taxon>Pezizomycotina</taxon>
        <taxon>Sordariomycetes</taxon>
        <taxon>Hypocreomycetidae</taxon>
        <taxon>Hypocreales</taxon>
        <taxon>Bionectriaceae</taxon>
        <taxon>Clonostachys</taxon>
    </lineage>
</organism>
<reference evidence="1" key="1">
    <citation type="submission" date="2021-10" db="EMBL/GenBank/DDBJ databases">
        <authorList>
            <person name="Piombo E."/>
        </authorList>
    </citation>
    <scope>NUCLEOTIDE SEQUENCE</scope>
</reference>
<keyword evidence="2" id="KW-1185">Reference proteome</keyword>
<accession>A0A9N9W2F8</accession>
<comment type="caution">
    <text evidence="1">The sequence shown here is derived from an EMBL/GenBank/DDBJ whole genome shotgun (WGS) entry which is preliminary data.</text>
</comment>
<sequence length="152" mass="16711">MSAGKEGALGSIFAFVIFHAQRSSVSSYPRLILRKSGYPSTRQLAASLPLTPIRPFGRCRTATFVQTNALGNLEYPSGTNAIGIAPLYAAEDATIEVFPEDVPNAQIAVYRYEPAITDKDNKISIPRLAKCLLESCKAYCKATRYYLNRSQQ</sequence>
<dbReference type="AlphaFoldDB" id="A0A9N9W2F8"/>